<dbReference type="Pfam" id="PF09339">
    <property type="entry name" value="HTH_IclR"/>
    <property type="match status" value="1"/>
</dbReference>
<evidence type="ECO:0000313" key="7">
    <source>
        <dbReference type="Proteomes" id="UP001438189"/>
    </source>
</evidence>
<keyword evidence="1" id="KW-0805">Transcription regulation</keyword>
<feature type="domain" description="HTH iclR-type" evidence="4">
    <location>
        <begin position="21"/>
        <end position="82"/>
    </location>
</feature>
<dbReference type="PANTHER" id="PTHR30136:SF23">
    <property type="entry name" value="DNA-BINDING TRANSCRIPTIONAL ACTIVATOR MHPR"/>
    <property type="match status" value="1"/>
</dbReference>
<dbReference type="InterPro" id="IPR005471">
    <property type="entry name" value="Tscrpt_reg_IclR_N"/>
</dbReference>
<dbReference type="PROSITE" id="PS51078">
    <property type="entry name" value="ICLR_ED"/>
    <property type="match status" value="1"/>
</dbReference>
<keyword evidence="3" id="KW-0804">Transcription</keyword>
<dbReference type="EMBL" id="JBETME010000008">
    <property type="protein sequence ID" value="MES4992470.1"/>
    <property type="molecule type" value="Genomic_DNA"/>
</dbReference>
<dbReference type="SUPFAM" id="SSF55781">
    <property type="entry name" value="GAF domain-like"/>
    <property type="match status" value="1"/>
</dbReference>
<dbReference type="InterPro" id="IPR029016">
    <property type="entry name" value="GAF-like_dom_sf"/>
</dbReference>
<comment type="caution">
    <text evidence="6">The sequence shown here is derived from an EMBL/GenBank/DDBJ whole genome shotgun (WGS) entry which is preliminary data.</text>
</comment>
<dbReference type="InterPro" id="IPR050707">
    <property type="entry name" value="HTH_MetabolicPath_Reg"/>
</dbReference>
<dbReference type="Gene3D" id="3.30.450.40">
    <property type="match status" value="1"/>
</dbReference>
<feature type="domain" description="IclR-ED" evidence="5">
    <location>
        <begin position="83"/>
        <end position="268"/>
    </location>
</feature>
<dbReference type="AlphaFoldDB" id="A0ABD5LPS4"/>
<evidence type="ECO:0000259" key="4">
    <source>
        <dbReference type="PROSITE" id="PS51077"/>
    </source>
</evidence>
<evidence type="ECO:0000313" key="6">
    <source>
        <dbReference type="EMBL" id="MES4992470.1"/>
    </source>
</evidence>
<dbReference type="InterPro" id="IPR014757">
    <property type="entry name" value="Tscrpt_reg_IclR_C"/>
</dbReference>
<evidence type="ECO:0000259" key="5">
    <source>
        <dbReference type="PROSITE" id="PS51078"/>
    </source>
</evidence>
<protein>
    <submittedName>
        <fullName evidence="6">IclR family transcriptional regulator C-terminal domain-containing protein</fullName>
    </submittedName>
</protein>
<reference evidence="6 7" key="1">
    <citation type="submission" date="2024-06" db="EMBL/GenBank/DDBJ databases">
        <title>Genome sequencing of Agrobacterium spp. from tobacco in Serbia.</title>
        <authorList>
            <person name="Ilicic R.J."/>
            <person name="Studholme D.J."/>
            <person name="Jelusic A."/>
            <person name="Barac G."/>
            <person name="Bagi F."/>
            <person name="Popovic Milovanovic T."/>
        </authorList>
    </citation>
    <scope>NUCLEOTIDE SEQUENCE [LARGE SCALE GENOMIC DNA]</scope>
    <source>
        <strain evidence="6 7">DA1</strain>
    </source>
</reference>
<evidence type="ECO:0000256" key="1">
    <source>
        <dbReference type="ARBA" id="ARBA00023015"/>
    </source>
</evidence>
<name>A0ABD5LPS4_AGRRD</name>
<dbReference type="InterPro" id="IPR036390">
    <property type="entry name" value="WH_DNA-bd_sf"/>
</dbReference>
<dbReference type="PANTHER" id="PTHR30136">
    <property type="entry name" value="HELIX-TURN-HELIX TRANSCRIPTIONAL REGULATOR, ICLR FAMILY"/>
    <property type="match status" value="1"/>
</dbReference>
<sequence length="275" mass="29932">MIVNHQPERSISCQKDAYKDVRALSRGLSIIEALGTLGWVKLGALSAYTGIDRTTVYRLVNTLAETGYVSRREGDGAVNLSWKLLQITGNLRGDDLTGQIVMRHLAQLTEAIKWPSDFATLSGGGVHIAVSTHNMSPMSMHRGMIGRKRPLLRSALGKAILSAMSPDELRQTLDITQRLDTQDAQDARSTFLLERMTREVRELGYASAVGTTEAKFSAIALPVCPGGSVIGAVNIVFFRSALTPAEAAERYLGRFRECARAIEAEITEAISNVVT</sequence>
<dbReference type="InterPro" id="IPR036388">
    <property type="entry name" value="WH-like_DNA-bd_sf"/>
</dbReference>
<proteinExistence type="predicted"/>
<keyword evidence="2" id="KW-0238">DNA-binding</keyword>
<evidence type="ECO:0000256" key="3">
    <source>
        <dbReference type="ARBA" id="ARBA00023163"/>
    </source>
</evidence>
<dbReference type="Proteomes" id="UP001438189">
    <property type="component" value="Unassembled WGS sequence"/>
</dbReference>
<organism evidence="6 7">
    <name type="scientific">Agrobacterium radiobacter</name>
    <dbReference type="NCBI Taxonomy" id="362"/>
    <lineage>
        <taxon>Bacteria</taxon>
        <taxon>Pseudomonadati</taxon>
        <taxon>Pseudomonadota</taxon>
        <taxon>Alphaproteobacteria</taxon>
        <taxon>Hyphomicrobiales</taxon>
        <taxon>Rhizobiaceae</taxon>
        <taxon>Rhizobium/Agrobacterium group</taxon>
        <taxon>Agrobacterium</taxon>
        <taxon>Agrobacterium tumefaciens complex</taxon>
    </lineage>
</organism>
<dbReference type="GO" id="GO:0006355">
    <property type="term" value="P:regulation of DNA-templated transcription"/>
    <property type="evidence" value="ECO:0007669"/>
    <property type="project" value="UniProtKB-ARBA"/>
</dbReference>
<dbReference type="Gene3D" id="1.10.10.10">
    <property type="entry name" value="Winged helix-like DNA-binding domain superfamily/Winged helix DNA-binding domain"/>
    <property type="match status" value="1"/>
</dbReference>
<dbReference type="SUPFAM" id="SSF46785">
    <property type="entry name" value="Winged helix' DNA-binding domain"/>
    <property type="match status" value="1"/>
</dbReference>
<evidence type="ECO:0000256" key="2">
    <source>
        <dbReference type="ARBA" id="ARBA00023125"/>
    </source>
</evidence>
<dbReference type="Pfam" id="PF01614">
    <property type="entry name" value="IclR_C"/>
    <property type="match status" value="1"/>
</dbReference>
<dbReference type="RefSeq" id="WP_353574425.1">
    <property type="nucleotide sequence ID" value="NZ_JBETME010000008.1"/>
</dbReference>
<accession>A0ABD5LPS4</accession>
<dbReference type="GO" id="GO:0003677">
    <property type="term" value="F:DNA binding"/>
    <property type="evidence" value="ECO:0007669"/>
    <property type="project" value="UniProtKB-KW"/>
</dbReference>
<dbReference type="SMART" id="SM00346">
    <property type="entry name" value="HTH_ICLR"/>
    <property type="match status" value="1"/>
</dbReference>
<gene>
    <name evidence="6" type="ORF">ABVB70_19230</name>
</gene>
<dbReference type="PROSITE" id="PS51077">
    <property type="entry name" value="HTH_ICLR"/>
    <property type="match status" value="1"/>
</dbReference>